<evidence type="ECO:0000313" key="1">
    <source>
        <dbReference type="EMBL" id="KAI6084446.1"/>
    </source>
</evidence>
<dbReference type="EMBL" id="MU394337">
    <property type="protein sequence ID" value="KAI6084446.1"/>
    <property type="molecule type" value="Genomic_DNA"/>
</dbReference>
<proteinExistence type="predicted"/>
<protein>
    <submittedName>
        <fullName evidence="1">Uncharacterized protein</fullName>
    </submittedName>
</protein>
<name>A0ACC0CVI0_9PEZI</name>
<organism evidence="1 2">
    <name type="scientific">Hypoxylon rubiginosum</name>
    <dbReference type="NCBI Taxonomy" id="110542"/>
    <lineage>
        <taxon>Eukaryota</taxon>
        <taxon>Fungi</taxon>
        <taxon>Dikarya</taxon>
        <taxon>Ascomycota</taxon>
        <taxon>Pezizomycotina</taxon>
        <taxon>Sordariomycetes</taxon>
        <taxon>Xylariomycetidae</taxon>
        <taxon>Xylariales</taxon>
        <taxon>Hypoxylaceae</taxon>
        <taxon>Hypoxylon</taxon>
    </lineage>
</organism>
<keyword evidence="2" id="KW-1185">Reference proteome</keyword>
<reference evidence="1 2" key="1">
    <citation type="journal article" date="2022" name="New Phytol.">
        <title>Ecological generalism drives hyperdiversity of secondary metabolite gene clusters in xylarialean endophytes.</title>
        <authorList>
            <person name="Franco M.E.E."/>
            <person name="Wisecaver J.H."/>
            <person name="Arnold A.E."/>
            <person name="Ju Y.M."/>
            <person name="Slot J.C."/>
            <person name="Ahrendt S."/>
            <person name="Moore L.P."/>
            <person name="Eastman K.E."/>
            <person name="Scott K."/>
            <person name="Konkel Z."/>
            <person name="Mondo S.J."/>
            <person name="Kuo A."/>
            <person name="Hayes R.D."/>
            <person name="Haridas S."/>
            <person name="Andreopoulos B."/>
            <person name="Riley R."/>
            <person name="LaButti K."/>
            <person name="Pangilinan J."/>
            <person name="Lipzen A."/>
            <person name="Amirebrahimi M."/>
            <person name="Yan J."/>
            <person name="Adam C."/>
            <person name="Keymanesh K."/>
            <person name="Ng V."/>
            <person name="Louie K."/>
            <person name="Northen T."/>
            <person name="Drula E."/>
            <person name="Henrissat B."/>
            <person name="Hsieh H.M."/>
            <person name="Youens-Clark K."/>
            <person name="Lutzoni F."/>
            <person name="Miadlikowska J."/>
            <person name="Eastwood D.C."/>
            <person name="Hamelin R.C."/>
            <person name="Grigoriev I.V."/>
            <person name="U'Ren J.M."/>
        </authorList>
    </citation>
    <scope>NUCLEOTIDE SEQUENCE [LARGE SCALE GENOMIC DNA]</scope>
    <source>
        <strain evidence="1 2">ER1909</strain>
    </source>
</reference>
<evidence type="ECO:0000313" key="2">
    <source>
        <dbReference type="Proteomes" id="UP001497680"/>
    </source>
</evidence>
<gene>
    <name evidence="1" type="ORF">F4821DRAFT_242877</name>
</gene>
<comment type="caution">
    <text evidence="1">The sequence shown here is derived from an EMBL/GenBank/DDBJ whole genome shotgun (WGS) entry which is preliminary data.</text>
</comment>
<sequence>MEMNGDFTKTFIIALVCSAIAVVAFTGLLYYIALNWAKLIRIATPNRWRSPPSEKTTWPQPRTSDVESKGDFSHFSPVSSPTSSVRSSRGSNEPMLKKSEAQHHDMLIEPVSPVTPPQSVQL</sequence>
<dbReference type="Proteomes" id="UP001497680">
    <property type="component" value="Unassembled WGS sequence"/>
</dbReference>
<accession>A0ACC0CVI0</accession>